<accession>B0MNG0</accession>
<comment type="caution">
    <text evidence="1">The sequence shown here is derived from an EMBL/GenBank/DDBJ whole genome shotgun (WGS) entry which is preliminary data.</text>
</comment>
<name>B0MNG0_9FIRM</name>
<protein>
    <submittedName>
        <fullName evidence="1">Uncharacterized protein</fullName>
    </submittedName>
</protein>
<keyword evidence="2" id="KW-1185">Reference proteome</keyword>
<dbReference type="Proteomes" id="UP000005326">
    <property type="component" value="Unassembled WGS sequence"/>
</dbReference>
<organism evidence="1 2">
    <name type="scientific">[Eubacterium] siraeum DSM 15702</name>
    <dbReference type="NCBI Taxonomy" id="428128"/>
    <lineage>
        <taxon>Bacteria</taxon>
        <taxon>Bacillati</taxon>
        <taxon>Bacillota</taxon>
        <taxon>Clostridia</taxon>
        <taxon>Eubacteriales</taxon>
        <taxon>Oscillospiraceae</taxon>
        <taxon>Oscillospiraceae incertae sedis</taxon>
    </lineage>
</organism>
<evidence type="ECO:0000313" key="1">
    <source>
        <dbReference type="EMBL" id="EDS00672.1"/>
    </source>
</evidence>
<reference evidence="1" key="1">
    <citation type="submission" date="2007-10" db="EMBL/GenBank/DDBJ databases">
        <authorList>
            <person name="Fulton L."/>
            <person name="Clifton S."/>
            <person name="Fulton B."/>
            <person name="Xu J."/>
            <person name="Minx P."/>
            <person name="Pepin K.H."/>
            <person name="Johnson M."/>
            <person name="Thiruvilangam P."/>
            <person name="Bhonagiri V."/>
            <person name="Nash W.E."/>
            <person name="Mardis E.R."/>
            <person name="Wilson R.K."/>
        </authorList>
    </citation>
    <scope>NUCLEOTIDE SEQUENCE [LARGE SCALE GENOMIC DNA]</scope>
    <source>
        <strain evidence="1">DSM 15702</strain>
    </source>
</reference>
<proteinExistence type="predicted"/>
<sequence length="56" mass="6496">MARCPYLDYESGGALFSQGDYVCKLCNKNISENEVKNKCKTDYGEEYEKCPVYKNR</sequence>
<reference evidence="1" key="2">
    <citation type="submission" date="2014-06" db="EMBL/GenBank/DDBJ databases">
        <title>Draft genome sequence of Eubacterium siraeum (DSM 15702).</title>
        <authorList>
            <person name="Sudarsanam P."/>
            <person name="Ley R."/>
            <person name="Guruge J."/>
            <person name="Turnbaugh P.J."/>
            <person name="Mahowald M."/>
            <person name="Liep D."/>
            <person name="Gordon J."/>
        </authorList>
    </citation>
    <scope>NUCLEOTIDE SEQUENCE</scope>
    <source>
        <strain evidence="1">DSM 15702</strain>
    </source>
</reference>
<dbReference type="EMBL" id="ABCA03000046">
    <property type="protein sequence ID" value="EDS00672.1"/>
    <property type="molecule type" value="Genomic_DNA"/>
</dbReference>
<gene>
    <name evidence="1" type="ORF">EUBSIR_01365</name>
</gene>
<evidence type="ECO:0000313" key="2">
    <source>
        <dbReference type="Proteomes" id="UP000005326"/>
    </source>
</evidence>
<dbReference type="AlphaFoldDB" id="B0MNG0"/>